<dbReference type="Proteomes" id="UP000327439">
    <property type="component" value="Chromosome D05"/>
</dbReference>
<dbReference type="EMBL" id="CM018219">
    <property type="protein sequence ID" value="KAB2029858.1"/>
    <property type="molecule type" value="Genomic_DNA"/>
</dbReference>
<dbReference type="FunFam" id="3.10.20.90:FF:000154">
    <property type="entry name" value="Large proline-rich protein BAG6"/>
    <property type="match status" value="1"/>
</dbReference>
<accession>A0A5J5RF14</accession>
<dbReference type="PANTHER" id="PTHR15204">
    <property type="entry name" value="LARGE PROLINE-RICH PROTEIN BAG6"/>
    <property type="match status" value="1"/>
</dbReference>
<dbReference type="GO" id="GO:0051787">
    <property type="term" value="F:misfolded protein binding"/>
    <property type="evidence" value="ECO:0007669"/>
    <property type="project" value="TreeGrafter"/>
</dbReference>
<dbReference type="InterPro" id="IPR029071">
    <property type="entry name" value="Ubiquitin-like_domsf"/>
</dbReference>
<dbReference type="CDD" id="cd17039">
    <property type="entry name" value="Ubl_ubiquitin_like"/>
    <property type="match status" value="1"/>
</dbReference>
<evidence type="ECO:0000313" key="2">
    <source>
        <dbReference type="EMBL" id="KAB2029858.1"/>
    </source>
</evidence>
<dbReference type="AlphaFoldDB" id="A0A5J5RF14"/>
<feature type="non-terminal residue" evidence="2">
    <location>
        <position position="1"/>
    </location>
</feature>
<evidence type="ECO:0000259" key="1">
    <source>
        <dbReference type="PROSITE" id="PS50053"/>
    </source>
</evidence>
<sequence length="227" mass="24359">GLITGNVSGESSNALIELRVKTLDSQICSLHVEKNTSVSLFKERIANAIGVPVGQQRLIFRGKVLKDDHLLSGYRILLFMLLEFHYVENGDTLHLVEDSQHNHNLCLNNAGIPHNRVGQILHSVVLGTFNVGDQGEGIIPDLTRVIGAVLNSLELEASLLLLAPQGISTDGVRGGGLVVRTKRNSDTVSQSFPAATQFIPVPLTAAPIPVPSLNSPIPDSLNTLSEL</sequence>
<proteinExistence type="predicted"/>
<name>A0A5J5RF14_GOSBA</name>
<dbReference type="SUPFAM" id="SSF54236">
    <property type="entry name" value="Ubiquitin-like"/>
    <property type="match status" value="1"/>
</dbReference>
<dbReference type="OrthoDB" id="267397at2759"/>
<reference evidence="3" key="1">
    <citation type="journal article" date="2020" name="Nat. Genet.">
        <title>Genomic diversifications of five Gossypium allopolyploid species and their impact on cotton improvement.</title>
        <authorList>
            <person name="Chen Z.J."/>
            <person name="Sreedasyam A."/>
            <person name="Ando A."/>
            <person name="Song Q."/>
            <person name="De Santiago L.M."/>
            <person name="Hulse-Kemp A.M."/>
            <person name="Ding M."/>
            <person name="Ye W."/>
            <person name="Kirkbride R.C."/>
            <person name="Jenkins J."/>
            <person name="Plott C."/>
            <person name="Lovell J."/>
            <person name="Lin Y.M."/>
            <person name="Vaughn R."/>
            <person name="Liu B."/>
            <person name="Simpson S."/>
            <person name="Scheffler B.E."/>
            <person name="Wen L."/>
            <person name="Saski C.A."/>
            <person name="Grover C.E."/>
            <person name="Hu G."/>
            <person name="Conover J.L."/>
            <person name="Carlson J.W."/>
            <person name="Shu S."/>
            <person name="Boston L.B."/>
            <person name="Williams M."/>
            <person name="Peterson D.G."/>
            <person name="McGee K."/>
            <person name="Jones D.C."/>
            <person name="Wendel J.F."/>
            <person name="Stelly D.M."/>
            <person name="Grimwood J."/>
            <person name="Schmutz J."/>
        </authorList>
    </citation>
    <scope>NUCLEOTIDE SEQUENCE [LARGE SCALE GENOMIC DNA]</scope>
    <source>
        <strain evidence="3">cv. 3-79</strain>
    </source>
</reference>
<dbReference type="GO" id="GO:0031593">
    <property type="term" value="F:polyubiquitin modification-dependent protein binding"/>
    <property type="evidence" value="ECO:0007669"/>
    <property type="project" value="TreeGrafter"/>
</dbReference>
<dbReference type="PROSITE" id="PS50053">
    <property type="entry name" value="UBIQUITIN_2"/>
    <property type="match status" value="1"/>
</dbReference>
<feature type="domain" description="Ubiquitin-like" evidence="1">
    <location>
        <begin position="16"/>
        <end position="76"/>
    </location>
</feature>
<protein>
    <recommendedName>
        <fullName evidence="1">Ubiquitin-like domain-containing protein</fullName>
    </recommendedName>
</protein>
<dbReference type="GO" id="GO:0036503">
    <property type="term" value="P:ERAD pathway"/>
    <property type="evidence" value="ECO:0007669"/>
    <property type="project" value="TreeGrafter"/>
</dbReference>
<dbReference type="GO" id="GO:0071818">
    <property type="term" value="C:BAT3 complex"/>
    <property type="evidence" value="ECO:0007669"/>
    <property type="project" value="TreeGrafter"/>
</dbReference>
<keyword evidence="3" id="KW-1185">Reference proteome</keyword>
<dbReference type="SMART" id="SM00213">
    <property type="entry name" value="UBQ"/>
    <property type="match status" value="1"/>
</dbReference>
<dbReference type="Pfam" id="PF00240">
    <property type="entry name" value="ubiquitin"/>
    <property type="match status" value="1"/>
</dbReference>
<gene>
    <name evidence="2" type="ORF">ES319_D05G190300v1</name>
</gene>
<dbReference type="PANTHER" id="PTHR15204:SF5">
    <property type="entry name" value="LARGE PROLINE-RICH PROTEIN BAG6 ISOFORM X1"/>
    <property type="match status" value="1"/>
</dbReference>
<organism evidence="2 3">
    <name type="scientific">Gossypium barbadense</name>
    <name type="common">Sea Island cotton</name>
    <name type="synonym">Hibiscus barbadensis</name>
    <dbReference type="NCBI Taxonomy" id="3634"/>
    <lineage>
        <taxon>Eukaryota</taxon>
        <taxon>Viridiplantae</taxon>
        <taxon>Streptophyta</taxon>
        <taxon>Embryophyta</taxon>
        <taxon>Tracheophyta</taxon>
        <taxon>Spermatophyta</taxon>
        <taxon>Magnoliopsida</taxon>
        <taxon>eudicotyledons</taxon>
        <taxon>Gunneridae</taxon>
        <taxon>Pentapetalae</taxon>
        <taxon>rosids</taxon>
        <taxon>malvids</taxon>
        <taxon>Malvales</taxon>
        <taxon>Malvaceae</taxon>
        <taxon>Malvoideae</taxon>
        <taxon>Gossypium</taxon>
    </lineage>
</organism>
<evidence type="ECO:0000313" key="3">
    <source>
        <dbReference type="Proteomes" id="UP000327439"/>
    </source>
</evidence>
<dbReference type="InterPro" id="IPR000626">
    <property type="entry name" value="Ubiquitin-like_dom"/>
</dbReference>
<dbReference type="Gene3D" id="3.10.20.90">
    <property type="entry name" value="Phosphatidylinositol 3-kinase Catalytic Subunit, Chain A, domain 1"/>
    <property type="match status" value="1"/>
</dbReference>